<evidence type="ECO:0000256" key="3">
    <source>
        <dbReference type="ARBA" id="ARBA00022691"/>
    </source>
</evidence>
<dbReference type="Pfam" id="PF00145">
    <property type="entry name" value="DNA_methylase"/>
    <property type="match status" value="1"/>
</dbReference>
<evidence type="ECO:0000256" key="2">
    <source>
        <dbReference type="ARBA" id="ARBA00022679"/>
    </source>
</evidence>
<protein>
    <recommendedName>
        <fullName evidence="7">DNA (cytosine-5-)-methyltransferase</fullName>
    </recommendedName>
</protein>
<dbReference type="EMBL" id="CM000641">
    <property type="protein sequence ID" value="EED93200.1"/>
    <property type="molecule type" value="Genomic_DNA"/>
</dbReference>
<keyword evidence="2" id="KW-0808">Transferase</keyword>
<name>B8C190_THAPS</name>
<dbReference type="PANTHER" id="PTHR46098">
    <property type="entry name" value="TRNA (CYTOSINE(38)-C(5))-METHYLTRANSFERASE"/>
    <property type="match status" value="1"/>
</dbReference>
<reference evidence="5 6" key="2">
    <citation type="journal article" date="2008" name="Nature">
        <title>The Phaeodactylum genome reveals the evolutionary history of diatom genomes.</title>
        <authorList>
            <person name="Bowler C."/>
            <person name="Allen A.E."/>
            <person name="Badger J.H."/>
            <person name="Grimwood J."/>
            <person name="Jabbari K."/>
            <person name="Kuo A."/>
            <person name="Maheswari U."/>
            <person name="Martens C."/>
            <person name="Maumus F."/>
            <person name="Otillar R.P."/>
            <person name="Rayko E."/>
            <person name="Salamov A."/>
            <person name="Vandepoele K."/>
            <person name="Beszteri B."/>
            <person name="Gruber A."/>
            <person name="Heijde M."/>
            <person name="Katinka M."/>
            <person name="Mock T."/>
            <person name="Valentin K."/>
            <person name="Verret F."/>
            <person name="Berges J.A."/>
            <person name="Brownlee C."/>
            <person name="Cadoret J.P."/>
            <person name="Chiovitti A."/>
            <person name="Choi C.J."/>
            <person name="Coesel S."/>
            <person name="De Martino A."/>
            <person name="Detter J.C."/>
            <person name="Durkin C."/>
            <person name="Falciatore A."/>
            <person name="Fournet J."/>
            <person name="Haruta M."/>
            <person name="Huysman M.J."/>
            <person name="Jenkins B.D."/>
            <person name="Jiroutova K."/>
            <person name="Jorgensen R.E."/>
            <person name="Joubert Y."/>
            <person name="Kaplan A."/>
            <person name="Kroger N."/>
            <person name="Kroth P.G."/>
            <person name="La Roche J."/>
            <person name="Lindquist E."/>
            <person name="Lommer M."/>
            <person name="Martin-Jezequel V."/>
            <person name="Lopez P.J."/>
            <person name="Lucas S."/>
            <person name="Mangogna M."/>
            <person name="McGinnis K."/>
            <person name="Medlin L.K."/>
            <person name="Montsant A."/>
            <person name="Oudot-Le Secq M.P."/>
            <person name="Napoli C."/>
            <person name="Obornik M."/>
            <person name="Parker M.S."/>
            <person name="Petit J.L."/>
            <person name="Porcel B.M."/>
            <person name="Poulsen N."/>
            <person name="Robison M."/>
            <person name="Rychlewski L."/>
            <person name="Rynearson T.A."/>
            <person name="Schmutz J."/>
            <person name="Shapiro H."/>
            <person name="Siaut M."/>
            <person name="Stanley M."/>
            <person name="Sussman M.R."/>
            <person name="Taylor A.R."/>
            <person name="Vardi A."/>
            <person name="von Dassow P."/>
            <person name="Vyverman W."/>
            <person name="Willis A."/>
            <person name="Wyrwicz L.S."/>
            <person name="Rokhsar D.S."/>
            <person name="Weissenbach J."/>
            <person name="Armbrust E.V."/>
            <person name="Green B.R."/>
            <person name="Van de Peer Y."/>
            <person name="Grigoriev I.V."/>
        </authorList>
    </citation>
    <scope>NUCLEOTIDE SEQUENCE [LARGE SCALE GENOMIC DNA]</scope>
    <source>
        <strain evidence="5 6">CCMP1335</strain>
    </source>
</reference>
<dbReference type="InterPro" id="IPR029063">
    <property type="entry name" value="SAM-dependent_MTases_sf"/>
</dbReference>
<evidence type="ECO:0000313" key="6">
    <source>
        <dbReference type="Proteomes" id="UP000001449"/>
    </source>
</evidence>
<keyword evidence="1" id="KW-0489">Methyltransferase</keyword>
<evidence type="ECO:0000256" key="4">
    <source>
        <dbReference type="SAM" id="MobiDB-lite"/>
    </source>
</evidence>
<keyword evidence="3" id="KW-0949">S-adenosyl-L-methionine</keyword>
<feature type="compositionally biased region" description="Low complexity" evidence="4">
    <location>
        <begin position="216"/>
        <end position="232"/>
    </location>
</feature>
<dbReference type="OMA" id="NSLNCWV"/>
<evidence type="ECO:0008006" key="7">
    <source>
        <dbReference type="Google" id="ProtNLM"/>
    </source>
</evidence>
<feature type="region of interest" description="Disordered" evidence="4">
    <location>
        <begin position="203"/>
        <end position="232"/>
    </location>
</feature>
<dbReference type="InParanoid" id="B8C190"/>
<gene>
    <name evidence="5" type="ORF">THAPSDRAFT_22139</name>
</gene>
<dbReference type="Gene3D" id="3.40.50.150">
    <property type="entry name" value="Vaccinia Virus protein VP39"/>
    <property type="match status" value="1"/>
</dbReference>
<dbReference type="Gene3D" id="3.90.120.10">
    <property type="entry name" value="DNA Methylase, subunit A, domain 2"/>
    <property type="match status" value="1"/>
</dbReference>
<proteinExistence type="predicted"/>
<dbReference type="GO" id="GO:0008168">
    <property type="term" value="F:methyltransferase activity"/>
    <property type="evidence" value="ECO:0007669"/>
    <property type="project" value="UniProtKB-KW"/>
</dbReference>
<dbReference type="AlphaFoldDB" id="B8C190"/>
<dbReference type="eggNOG" id="KOG0919">
    <property type="taxonomic scope" value="Eukaryota"/>
</dbReference>
<sequence length="533" mass="59851">MITLTYLEFYSGIGGWGFAMEQACRSIQSAVDLPSLLMDPTNQLVKRPKLDGSADVVGGKLPPLQLSSQLLAAYDHSDLCNSVFMHNHASFEKSSSSVPSSSSTSKKKSKAKFYKPRQTPIERITQQELESHSAIVWCMSPPCQPHTRQHSNQHKELEDPRSKSFLHLCHVLSVMEEDSLPCLILLENVVGFERSWMSACATADASSGDSNEADQHQPSTQQSQESEPSGSFQMWRKVLAQREYQVGHFHLDPTHFRLPNNRPRYYCVAFRRGSLQARLMKSGNDNIRMGFNVKKHNLFTIESLSNEPVIHTEKSIQEYHVVPTIPNIKSFLDADISSKKQSLQIPEKVRMSSSAWCFDLVTPYHLRSSCFTHSYGKFIRGTGSILYYGQLRLGDSAVGDESNSQWSTVDLKHDNKNEDENDTTIPTIDKFQLALPEERSFEEDWSAAIDWDTSIRYLSGTEIARLMGFPVSEPAVGEESNKSSSTDGAKMRMFSFPQSCAMKQQWKLLGNSLNVRVAATVTEIGISSILSEL</sequence>
<dbReference type="GO" id="GO:0005634">
    <property type="term" value="C:nucleus"/>
    <property type="evidence" value="ECO:0000318"/>
    <property type="project" value="GO_Central"/>
</dbReference>
<evidence type="ECO:0000256" key="1">
    <source>
        <dbReference type="ARBA" id="ARBA00022603"/>
    </source>
</evidence>
<reference evidence="5 6" key="1">
    <citation type="journal article" date="2004" name="Science">
        <title>The genome of the diatom Thalassiosira pseudonana: ecology, evolution, and metabolism.</title>
        <authorList>
            <person name="Armbrust E.V."/>
            <person name="Berges J.A."/>
            <person name="Bowler C."/>
            <person name="Green B.R."/>
            <person name="Martinez D."/>
            <person name="Putnam N.H."/>
            <person name="Zhou S."/>
            <person name="Allen A.E."/>
            <person name="Apt K.E."/>
            <person name="Bechner M."/>
            <person name="Brzezinski M.A."/>
            <person name="Chaal B.K."/>
            <person name="Chiovitti A."/>
            <person name="Davis A.K."/>
            <person name="Demarest M.S."/>
            <person name="Detter J.C."/>
            <person name="Glavina T."/>
            <person name="Goodstein D."/>
            <person name="Hadi M.Z."/>
            <person name="Hellsten U."/>
            <person name="Hildebrand M."/>
            <person name="Jenkins B.D."/>
            <person name="Jurka J."/>
            <person name="Kapitonov V.V."/>
            <person name="Kroger N."/>
            <person name="Lau W.W."/>
            <person name="Lane T.W."/>
            <person name="Larimer F.W."/>
            <person name="Lippmeier J.C."/>
            <person name="Lucas S."/>
            <person name="Medina M."/>
            <person name="Montsant A."/>
            <person name="Obornik M."/>
            <person name="Parker M.S."/>
            <person name="Palenik B."/>
            <person name="Pazour G.J."/>
            <person name="Richardson P.M."/>
            <person name="Rynearson T.A."/>
            <person name="Saito M.A."/>
            <person name="Schwartz D.C."/>
            <person name="Thamatrakoln K."/>
            <person name="Valentin K."/>
            <person name="Vardi A."/>
            <person name="Wilkerson F.P."/>
            <person name="Rokhsar D.S."/>
        </authorList>
    </citation>
    <scope>NUCLEOTIDE SEQUENCE [LARGE SCALE GENOMIC DNA]</scope>
    <source>
        <strain evidence="5 6">CCMP1335</strain>
    </source>
</reference>
<feature type="region of interest" description="Disordered" evidence="4">
    <location>
        <begin position="92"/>
        <end position="124"/>
    </location>
</feature>
<organism evidence="5 6">
    <name type="scientific">Thalassiosira pseudonana</name>
    <name type="common">Marine diatom</name>
    <name type="synonym">Cyclotella nana</name>
    <dbReference type="NCBI Taxonomy" id="35128"/>
    <lineage>
        <taxon>Eukaryota</taxon>
        <taxon>Sar</taxon>
        <taxon>Stramenopiles</taxon>
        <taxon>Ochrophyta</taxon>
        <taxon>Bacillariophyta</taxon>
        <taxon>Coscinodiscophyceae</taxon>
        <taxon>Thalassiosirophycidae</taxon>
        <taxon>Thalassiosirales</taxon>
        <taxon>Thalassiosiraceae</taxon>
        <taxon>Thalassiosira</taxon>
    </lineage>
</organism>
<accession>B8C190</accession>
<keyword evidence="6" id="KW-1185">Reference proteome</keyword>
<dbReference type="KEGG" id="tps:THAPSDRAFT_22139"/>
<dbReference type="InterPro" id="IPR050750">
    <property type="entry name" value="C5-MTase"/>
</dbReference>
<dbReference type="FunCoup" id="B8C190">
    <property type="interactions" value="7"/>
</dbReference>
<dbReference type="HOGENOM" id="CLU_049101_0_0_1"/>
<feature type="compositionally biased region" description="Low complexity" evidence="4">
    <location>
        <begin position="92"/>
        <end position="104"/>
    </location>
</feature>
<feature type="compositionally biased region" description="Basic residues" evidence="4">
    <location>
        <begin position="105"/>
        <end position="115"/>
    </location>
</feature>
<evidence type="ECO:0000313" key="5">
    <source>
        <dbReference type="EMBL" id="EED93200.1"/>
    </source>
</evidence>
<dbReference type="Proteomes" id="UP000001449">
    <property type="component" value="Chromosome 4"/>
</dbReference>
<dbReference type="STRING" id="35128.B8C190"/>
<dbReference type="PANTHER" id="PTHR46098:SF1">
    <property type="entry name" value="TRNA (CYTOSINE(38)-C(5))-METHYLTRANSFERASE"/>
    <property type="match status" value="1"/>
</dbReference>
<dbReference type="GO" id="GO:0032259">
    <property type="term" value="P:methylation"/>
    <property type="evidence" value="ECO:0007669"/>
    <property type="project" value="UniProtKB-KW"/>
</dbReference>
<dbReference type="InterPro" id="IPR001525">
    <property type="entry name" value="C5_MeTfrase"/>
</dbReference>
<dbReference type="GeneID" id="7447454"/>
<dbReference type="PaxDb" id="35128-Thaps22139"/>
<dbReference type="RefSeq" id="XP_002289663.1">
    <property type="nucleotide sequence ID" value="XM_002289627.1"/>
</dbReference>
<dbReference type="SUPFAM" id="SSF53335">
    <property type="entry name" value="S-adenosyl-L-methionine-dependent methyltransferases"/>
    <property type="match status" value="1"/>
</dbReference>